<dbReference type="STRING" id="1679444.PYTT_1037"/>
<name>A0A1H6L3A7_9BACT</name>
<dbReference type="Proteomes" id="UP000176204">
    <property type="component" value="Chromosome I"/>
</dbReference>
<reference evidence="3" key="1">
    <citation type="submission" date="2016-09" db="EMBL/GenBank/DDBJ databases">
        <authorList>
            <person name="Koehorst J."/>
        </authorList>
    </citation>
    <scope>NUCLEOTIDE SEQUENCE [LARGE SCALE GENOMIC DNA]</scope>
</reference>
<dbReference type="AlphaFoldDB" id="A0A1H6L3A7"/>
<gene>
    <name evidence="2" type="ORF">PYTT_1037</name>
</gene>
<keyword evidence="3" id="KW-1185">Reference proteome</keyword>
<protein>
    <submittedName>
        <fullName evidence="2">Uncharacterized protein</fullName>
    </submittedName>
</protein>
<feature type="signal peptide" evidence="1">
    <location>
        <begin position="1"/>
        <end position="27"/>
    </location>
</feature>
<dbReference type="RefSeq" id="WP_067773411.1">
    <property type="nucleotide sequence ID" value="NZ_LIGX01000011.1"/>
</dbReference>
<accession>A0A1H6L3A7</accession>
<evidence type="ECO:0000313" key="2">
    <source>
        <dbReference type="EMBL" id="SEH82679.1"/>
    </source>
</evidence>
<dbReference type="KEGG" id="agl:PYTT_1037"/>
<organism evidence="2 3">
    <name type="scientific">Akkermansia glycaniphila</name>
    <dbReference type="NCBI Taxonomy" id="1679444"/>
    <lineage>
        <taxon>Bacteria</taxon>
        <taxon>Pseudomonadati</taxon>
        <taxon>Verrucomicrobiota</taxon>
        <taxon>Verrucomicrobiia</taxon>
        <taxon>Verrucomicrobiales</taxon>
        <taxon>Akkermansiaceae</taxon>
        <taxon>Akkermansia</taxon>
    </lineage>
</organism>
<keyword evidence="1" id="KW-0732">Signal</keyword>
<dbReference type="EMBL" id="LT629973">
    <property type="protein sequence ID" value="SEH82679.1"/>
    <property type="molecule type" value="Genomic_DNA"/>
</dbReference>
<proteinExistence type="predicted"/>
<sequence length="169" mass="18623">MKLLTSLRHLSVLIAILPCLRALTLHAAPPAASATISEDRKAAIEELIAIVNELDTLLSGVKSKSDADAAATRIPALQTRIMQHNRAVIGITPYTKALYNEVQAKYGAKVQEAFRKLENTLSSLQRSRFYSSNDLKKALTYGMSHPYFYNRRLDGTYINPPTASSPSAY</sequence>
<evidence type="ECO:0000313" key="3">
    <source>
        <dbReference type="Proteomes" id="UP000176204"/>
    </source>
</evidence>
<feature type="chain" id="PRO_5009604496" evidence="1">
    <location>
        <begin position="28"/>
        <end position="169"/>
    </location>
</feature>
<evidence type="ECO:0000256" key="1">
    <source>
        <dbReference type="SAM" id="SignalP"/>
    </source>
</evidence>